<name>A0A0E3GRD0_CLOSL</name>
<keyword evidence="1" id="KW-1133">Transmembrane helix</keyword>
<accession>A0A0E3GRD0</accession>
<gene>
    <name evidence="2" type="ORF">CSCA_2981</name>
</gene>
<keyword evidence="1" id="KW-0472">Membrane</keyword>
<organism evidence="2 3">
    <name type="scientific">Clostridium scatologenes</name>
    <dbReference type="NCBI Taxonomy" id="1548"/>
    <lineage>
        <taxon>Bacteria</taxon>
        <taxon>Bacillati</taxon>
        <taxon>Bacillota</taxon>
        <taxon>Clostridia</taxon>
        <taxon>Eubacteriales</taxon>
        <taxon>Clostridiaceae</taxon>
        <taxon>Clostridium</taxon>
    </lineage>
</organism>
<proteinExistence type="predicted"/>
<dbReference type="EMBL" id="CP009933">
    <property type="protein sequence ID" value="AKA70106.1"/>
    <property type="molecule type" value="Genomic_DNA"/>
</dbReference>
<keyword evidence="3" id="KW-1185">Reference proteome</keyword>
<evidence type="ECO:0000256" key="1">
    <source>
        <dbReference type="SAM" id="Phobius"/>
    </source>
</evidence>
<keyword evidence="1" id="KW-0812">Transmembrane</keyword>
<evidence type="ECO:0000313" key="2">
    <source>
        <dbReference type="EMBL" id="AKA70106.1"/>
    </source>
</evidence>
<dbReference type="RefSeq" id="WP_029161190.1">
    <property type="nucleotide sequence ID" value="NZ_CP009933.1"/>
</dbReference>
<protein>
    <submittedName>
        <fullName evidence="2">Uncharacterized protein</fullName>
    </submittedName>
</protein>
<dbReference type="HOGENOM" id="CLU_198855_0_0_9"/>
<dbReference type="AlphaFoldDB" id="A0A0E3GRD0"/>
<feature type="transmembrane region" description="Helical" evidence="1">
    <location>
        <begin position="7"/>
        <end position="28"/>
    </location>
</feature>
<dbReference type="Proteomes" id="UP000033115">
    <property type="component" value="Chromosome"/>
</dbReference>
<dbReference type="STRING" id="1548.CSCA_2981"/>
<reference evidence="2 3" key="1">
    <citation type="journal article" date="2015" name="J. Biotechnol.">
        <title>Complete genome sequence of a malodorant-producing acetogen, Clostridium scatologenes ATCC 25775(T).</title>
        <authorList>
            <person name="Zhu Z."/>
            <person name="Guo T."/>
            <person name="Zheng H."/>
            <person name="Song T."/>
            <person name="Ouyang P."/>
            <person name="Xie J."/>
        </authorList>
    </citation>
    <scope>NUCLEOTIDE SEQUENCE [LARGE SCALE GENOMIC DNA]</scope>
    <source>
        <strain evidence="2 3">ATCC 25775</strain>
    </source>
</reference>
<sequence>MNIDEKTYDFAITVLKCFFILIVLGLFLPKLLDYVFYNFINKPNVYDNSILVNNLVNRNIDILHNYIIVFNKFLGLW</sequence>
<dbReference type="KEGG" id="csq:CSCA_2981"/>
<evidence type="ECO:0000313" key="3">
    <source>
        <dbReference type="Proteomes" id="UP000033115"/>
    </source>
</evidence>